<sequence>MGWFGSRKQYFSYRHDMHAHLLPGLDDGVKTLEEAVKLVEKMRKLGIEHFSLTPHVAYPAMPNSIEDIQTTLAILKKACPEVPIEAGAEYRVGEEVFQLAEEGKMLPFYQQYILIENSFLAESIHLESLIFLLRAKGYVPVLAHPERYKFYYNHFLEKCQDLVKKGCLLQVNLLSLAGFYGKETEKIAWQLLKSGMVSFVGSDAHRMNYVEALEDFLYSRAADKLNSYPLLNR</sequence>
<dbReference type="RefSeq" id="WP_009136660.1">
    <property type="nucleotide sequence ID" value="NZ_JH594596.1"/>
</dbReference>
<dbReference type="InterPro" id="IPR016667">
    <property type="entry name" value="Caps_polysacc_synth_CpsB/CapC"/>
</dbReference>
<dbReference type="STRING" id="742817.HMPREF9449_01512"/>
<dbReference type="AlphaFoldDB" id="H1DGX6"/>
<dbReference type="GO" id="GO:0004725">
    <property type="term" value="F:protein tyrosine phosphatase activity"/>
    <property type="evidence" value="ECO:0007669"/>
    <property type="project" value="UniProtKB-EC"/>
</dbReference>
<name>H1DGX6_9BACT</name>
<dbReference type="SUPFAM" id="SSF89550">
    <property type="entry name" value="PHP domain-like"/>
    <property type="match status" value="1"/>
</dbReference>
<comment type="similarity">
    <text evidence="1">Belongs to the metallo-dependent hydrolases superfamily. CpsB/CapC family.</text>
</comment>
<accession>H1DGX6</accession>
<dbReference type="PANTHER" id="PTHR39181:SF1">
    <property type="entry name" value="TYROSINE-PROTEIN PHOSPHATASE YWQE"/>
    <property type="match status" value="1"/>
</dbReference>
<dbReference type="eggNOG" id="COG4464">
    <property type="taxonomic scope" value="Bacteria"/>
</dbReference>
<reference evidence="5 6" key="1">
    <citation type="submission" date="2012-01" db="EMBL/GenBank/DDBJ databases">
        <title>The Genome Sequence of Odoribacter laneus YIT 12061.</title>
        <authorList>
            <consortium name="The Broad Institute Genome Sequencing Platform"/>
            <person name="Earl A."/>
            <person name="Ward D."/>
            <person name="Feldgarden M."/>
            <person name="Gevers D."/>
            <person name="Morotomi M."/>
            <person name="Young S.K."/>
            <person name="Zeng Q."/>
            <person name="Gargeya S."/>
            <person name="Fitzgerald M."/>
            <person name="Haas B."/>
            <person name="Abouelleil A."/>
            <person name="Alvarado L."/>
            <person name="Arachchi H.M."/>
            <person name="Berlin A."/>
            <person name="Chapman S.B."/>
            <person name="Gearin G."/>
            <person name="Goldberg J."/>
            <person name="Griggs A."/>
            <person name="Gujja S."/>
            <person name="Hansen M."/>
            <person name="Heiman D."/>
            <person name="Howarth C."/>
            <person name="Larimer J."/>
            <person name="Lui A."/>
            <person name="MacDonald P.J.P."/>
            <person name="McCowen C."/>
            <person name="Montmayeur A."/>
            <person name="Murphy C."/>
            <person name="Neiman D."/>
            <person name="Pearson M."/>
            <person name="Priest M."/>
            <person name="Roberts A."/>
            <person name="Saif S."/>
            <person name="Shea T."/>
            <person name="Sisk P."/>
            <person name="Stolte C."/>
            <person name="Sykes S."/>
            <person name="Wortman J."/>
            <person name="Nusbaum C."/>
            <person name="Birren B."/>
        </authorList>
    </citation>
    <scope>NUCLEOTIDE SEQUENCE [LARGE SCALE GENOMIC DNA]</scope>
    <source>
        <strain evidence="5 6">YIT 12061</strain>
    </source>
</reference>
<evidence type="ECO:0000256" key="1">
    <source>
        <dbReference type="ARBA" id="ARBA00005750"/>
    </source>
</evidence>
<proteinExistence type="inferred from homology"/>
<comment type="catalytic activity">
    <reaction evidence="4">
        <text>O-phospho-L-tyrosyl-[protein] + H2O = L-tyrosyl-[protein] + phosphate</text>
        <dbReference type="Rhea" id="RHEA:10684"/>
        <dbReference type="Rhea" id="RHEA-COMP:10136"/>
        <dbReference type="Rhea" id="RHEA-COMP:20101"/>
        <dbReference type="ChEBI" id="CHEBI:15377"/>
        <dbReference type="ChEBI" id="CHEBI:43474"/>
        <dbReference type="ChEBI" id="CHEBI:46858"/>
        <dbReference type="ChEBI" id="CHEBI:61978"/>
        <dbReference type="EC" id="3.1.3.48"/>
    </reaction>
</comment>
<dbReference type="PIRSF" id="PIRSF016557">
    <property type="entry name" value="Caps_synth_CpsB"/>
    <property type="match status" value="1"/>
</dbReference>
<evidence type="ECO:0000256" key="4">
    <source>
        <dbReference type="ARBA" id="ARBA00051722"/>
    </source>
</evidence>
<keyword evidence="6" id="KW-1185">Reference proteome</keyword>
<gene>
    <name evidence="5" type="ORF">HMPREF9449_01512</name>
</gene>
<dbReference type="GO" id="GO:0030145">
    <property type="term" value="F:manganese ion binding"/>
    <property type="evidence" value="ECO:0007669"/>
    <property type="project" value="InterPro"/>
</dbReference>
<dbReference type="Proteomes" id="UP000004892">
    <property type="component" value="Unassembled WGS sequence"/>
</dbReference>
<comment type="caution">
    <text evidence="5">The sequence shown here is derived from an EMBL/GenBank/DDBJ whole genome shotgun (WGS) entry which is preliminary data.</text>
</comment>
<dbReference type="Pfam" id="PF19567">
    <property type="entry name" value="CpsB_CapC"/>
    <property type="match status" value="1"/>
</dbReference>
<dbReference type="GeneID" id="98069086"/>
<keyword evidence="3" id="KW-0378">Hydrolase</keyword>
<dbReference type="EMBL" id="ADMC01000022">
    <property type="protein sequence ID" value="EHP47659.1"/>
    <property type="molecule type" value="Genomic_DNA"/>
</dbReference>
<evidence type="ECO:0000256" key="3">
    <source>
        <dbReference type="ARBA" id="ARBA00022801"/>
    </source>
</evidence>
<dbReference type="HOGENOM" id="CLU_085966_0_0_10"/>
<dbReference type="PATRIC" id="fig|742817.3.peg.1607"/>
<dbReference type="EC" id="3.1.3.48" evidence="2"/>
<dbReference type="PANTHER" id="PTHR39181">
    <property type="entry name" value="TYROSINE-PROTEIN PHOSPHATASE YWQE"/>
    <property type="match status" value="1"/>
</dbReference>
<evidence type="ECO:0000256" key="2">
    <source>
        <dbReference type="ARBA" id="ARBA00013064"/>
    </source>
</evidence>
<protein>
    <recommendedName>
        <fullName evidence="2">protein-tyrosine-phosphatase</fullName>
        <ecNumber evidence="2">3.1.3.48</ecNumber>
    </recommendedName>
</protein>
<evidence type="ECO:0000313" key="5">
    <source>
        <dbReference type="EMBL" id="EHP47659.1"/>
    </source>
</evidence>
<evidence type="ECO:0000313" key="6">
    <source>
        <dbReference type="Proteomes" id="UP000004892"/>
    </source>
</evidence>
<dbReference type="InterPro" id="IPR016195">
    <property type="entry name" value="Pol/histidinol_Pase-like"/>
</dbReference>
<dbReference type="Gene3D" id="3.20.20.140">
    <property type="entry name" value="Metal-dependent hydrolases"/>
    <property type="match status" value="1"/>
</dbReference>
<organism evidence="5 6">
    <name type="scientific">Odoribacter laneus YIT 12061</name>
    <dbReference type="NCBI Taxonomy" id="742817"/>
    <lineage>
        <taxon>Bacteria</taxon>
        <taxon>Pseudomonadati</taxon>
        <taxon>Bacteroidota</taxon>
        <taxon>Bacteroidia</taxon>
        <taxon>Bacteroidales</taxon>
        <taxon>Odoribacteraceae</taxon>
        <taxon>Odoribacter</taxon>
    </lineage>
</organism>